<feature type="domain" description="Fibrinogen C-terminal" evidence="2">
    <location>
        <begin position="108"/>
        <end position="193"/>
    </location>
</feature>
<sequence length="319" mass="36906">MFKILSLFILGNISFVRSSQFYGDSRFKTFQKTENTLSLGTGYSSTECALRCKLKKKKQFVKVENTGECLCDDRFVKVKEKINEQVSEDEHAEGVVFEASQHITPRKSCRTIKEKNDFSSKSGYYYVMFDKVTRVYCDMETQGGGWMAITNLTADGNTPIPRETTYTYDIHEMGKISEGRFLLAMSQVARLQQYIGRITQFRFYCTKAWHGRIVHVTNKLNEAGLLLRNSALDKDIRWVLVDACPGPDALYRLEDDTSTLLKCPYRNRNIYGMTAENIIYDHFLYTNNVATLYLKRFECDDLSGYSGFTKNGQWIYYVR</sequence>
<dbReference type="Proteomes" id="UP000594262">
    <property type="component" value="Unplaced"/>
</dbReference>
<reference evidence="3" key="1">
    <citation type="submission" date="2021-01" db="UniProtKB">
        <authorList>
            <consortium name="EnsemblMetazoa"/>
        </authorList>
    </citation>
    <scope>IDENTIFICATION</scope>
</reference>
<evidence type="ECO:0000256" key="1">
    <source>
        <dbReference type="SAM" id="SignalP"/>
    </source>
</evidence>
<dbReference type="Pfam" id="PF00147">
    <property type="entry name" value="Fibrinogen_C"/>
    <property type="match status" value="1"/>
</dbReference>
<proteinExistence type="predicted"/>
<accession>A0A7M5V8G5</accession>
<protein>
    <recommendedName>
        <fullName evidence="2">Fibrinogen C-terminal domain-containing protein</fullName>
    </recommendedName>
</protein>
<dbReference type="GeneID" id="136798386"/>
<dbReference type="InterPro" id="IPR036056">
    <property type="entry name" value="Fibrinogen-like_C"/>
</dbReference>
<keyword evidence="1" id="KW-0732">Signal</keyword>
<dbReference type="OrthoDB" id="5958120at2759"/>
<dbReference type="SUPFAM" id="SSF56496">
    <property type="entry name" value="Fibrinogen C-terminal domain-like"/>
    <property type="match status" value="1"/>
</dbReference>
<feature type="chain" id="PRO_5029876343" description="Fibrinogen C-terminal domain-containing protein" evidence="1">
    <location>
        <begin position="19"/>
        <end position="319"/>
    </location>
</feature>
<dbReference type="RefSeq" id="XP_066911097.1">
    <property type="nucleotide sequence ID" value="XM_067054996.1"/>
</dbReference>
<evidence type="ECO:0000259" key="2">
    <source>
        <dbReference type="Pfam" id="PF00147"/>
    </source>
</evidence>
<keyword evidence="4" id="KW-1185">Reference proteome</keyword>
<dbReference type="InterPro" id="IPR014716">
    <property type="entry name" value="Fibrinogen_a/b/g_C_1"/>
</dbReference>
<dbReference type="InterPro" id="IPR002181">
    <property type="entry name" value="Fibrinogen_a/b/g_C_dom"/>
</dbReference>
<name>A0A7M5V8G5_9CNID</name>
<evidence type="ECO:0000313" key="4">
    <source>
        <dbReference type="Proteomes" id="UP000594262"/>
    </source>
</evidence>
<organism evidence="3 4">
    <name type="scientific">Clytia hemisphaerica</name>
    <dbReference type="NCBI Taxonomy" id="252671"/>
    <lineage>
        <taxon>Eukaryota</taxon>
        <taxon>Metazoa</taxon>
        <taxon>Cnidaria</taxon>
        <taxon>Hydrozoa</taxon>
        <taxon>Hydroidolina</taxon>
        <taxon>Leptothecata</taxon>
        <taxon>Obeliida</taxon>
        <taxon>Clytiidae</taxon>
        <taxon>Clytia</taxon>
    </lineage>
</organism>
<dbReference type="AlphaFoldDB" id="A0A7M5V8G5"/>
<dbReference type="Gene3D" id="3.90.215.10">
    <property type="entry name" value="Gamma Fibrinogen, chain A, domain 1"/>
    <property type="match status" value="1"/>
</dbReference>
<dbReference type="EnsemblMetazoa" id="CLYHEMT005507.1">
    <property type="protein sequence ID" value="CLYHEMP005507.1"/>
    <property type="gene ID" value="CLYHEMG005507"/>
</dbReference>
<evidence type="ECO:0000313" key="3">
    <source>
        <dbReference type="EnsemblMetazoa" id="CLYHEMP005507.1"/>
    </source>
</evidence>
<feature type="signal peptide" evidence="1">
    <location>
        <begin position="1"/>
        <end position="18"/>
    </location>
</feature>
<dbReference type="NCBIfam" id="NF040941">
    <property type="entry name" value="GGGWT_bact"/>
    <property type="match status" value="1"/>
</dbReference>